<name>A0A1Z3HLN2_9CYAN</name>
<dbReference type="EMBL" id="CP021983">
    <property type="protein sequence ID" value="ASC71195.1"/>
    <property type="molecule type" value="Genomic_DNA"/>
</dbReference>
<dbReference type="AlphaFoldDB" id="A0A1Z3HLN2"/>
<evidence type="ECO:0000313" key="4">
    <source>
        <dbReference type="Proteomes" id="UP000191901"/>
    </source>
</evidence>
<sequence>MQQTAQWLGIILPDYSVHTIRKDLKTLRRYGILEQRMYRWGYYLGSGVFTSDELRAALQALASQAQHQGDPRIRKLYSTLERRLRGLNLELQGQLFYPVRTHLSRTIVYTDPDEMMAKGHYRRTLFHALDVVERAIATGQSLELMRHRDPYGSMGTGHLTVYPLQLIYADTAWYLLYEHLHNQHLEIARVDRLSEQVTALDYECRSLQAQTQRLEVAHQLLKQGWGLYLGTSEEQQQERSGQGKLVSVKVRFFHPVAEFILEGERRHPSQRLRRGHTQGDPHVDFSVQLPPRSLREFSHWVNRFMHLAQILTPKELAAQHRQNALALAQRYAPDSP</sequence>
<dbReference type="Pfam" id="PF13280">
    <property type="entry name" value="WYL"/>
    <property type="match status" value="1"/>
</dbReference>
<dbReference type="PROSITE" id="PS52050">
    <property type="entry name" value="WYL"/>
    <property type="match status" value="1"/>
</dbReference>
<feature type="domain" description="WYL" evidence="2">
    <location>
        <begin position="128"/>
        <end position="195"/>
    </location>
</feature>
<accession>A0A1Z3HLN2</accession>
<gene>
    <name evidence="3" type="ORF">XM38_021470</name>
</gene>
<dbReference type="InterPro" id="IPR026881">
    <property type="entry name" value="WYL_dom"/>
</dbReference>
<keyword evidence="4" id="KW-1185">Reference proteome</keyword>
<reference evidence="3 4" key="1">
    <citation type="journal article" date="2016" name="Biochim. Biophys. Acta">
        <title>Characterization of red-shifted phycobilisomes isolated from the chlorophyll f-containing cyanobacterium Halomicronema hongdechloris.</title>
        <authorList>
            <person name="Li Y."/>
            <person name="Lin Y."/>
            <person name="Garvey C.J."/>
            <person name="Birch D."/>
            <person name="Corkery R.W."/>
            <person name="Loughlin P.C."/>
            <person name="Scheer H."/>
            <person name="Willows R.D."/>
            <person name="Chen M."/>
        </authorList>
    </citation>
    <scope>NUCLEOTIDE SEQUENCE [LARGE SCALE GENOMIC DNA]</scope>
    <source>
        <strain evidence="3 4">C2206</strain>
    </source>
</reference>
<proteinExistence type="predicted"/>
<dbReference type="KEGG" id="hhg:XM38_021470"/>
<evidence type="ECO:0000256" key="1">
    <source>
        <dbReference type="SAM" id="MobiDB-lite"/>
    </source>
</evidence>
<feature type="region of interest" description="Disordered" evidence="1">
    <location>
        <begin position="267"/>
        <end position="286"/>
    </location>
</feature>
<evidence type="ECO:0000259" key="2">
    <source>
        <dbReference type="Pfam" id="PF13280"/>
    </source>
</evidence>
<dbReference type="Proteomes" id="UP000191901">
    <property type="component" value="Chromosome"/>
</dbReference>
<protein>
    <recommendedName>
        <fullName evidence="2">WYL domain-containing protein</fullName>
    </recommendedName>
</protein>
<evidence type="ECO:0000313" key="3">
    <source>
        <dbReference type="EMBL" id="ASC71195.1"/>
    </source>
</evidence>
<organism evidence="3 4">
    <name type="scientific">Halomicronema hongdechloris C2206</name>
    <dbReference type="NCBI Taxonomy" id="1641165"/>
    <lineage>
        <taxon>Bacteria</taxon>
        <taxon>Bacillati</taxon>
        <taxon>Cyanobacteriota</taxon>
        <taxon>Cyanophyceae</taxon>
        <taxon>Nodosilineales</taxon>
        <taxon>Nodosilineaceae</taxon>
        <taxon>Halomicronema</taxon>
    </lineage>
</organism>